<dbReference type="InParanoid" id="O45203"/>
<dbReference type="PROSITE" id="PS01186">
    <property type="entry name" value="EGF_2"/>
    <property type="match status" value="1"/>
</dbReference>
<dbReference type="InterPro" id="IPR001774">
    <property type="entry name" value="DSL"/>
</dbReference>
<dbReference type="GO" id="GO:0005886">
    <property type="term" value="C:plasma membrane"/>
    <property type="evidence" value="ECO:0000318"/>
    <property type="project" value="GO_Central"/>
</dbReference>
<evidence type="ECO:0000313" key="11">
    <source>
        <dbReference type="WormBase" id="W09G12.1"/>
    </source>
</evidence>
<evidence type="ECO:0000259" key="8">
    <source>
        <dbReference type="PROSITE" id="PS51051"/>
    </source>
</evidence>
<feature type="disulfide bond" evidence="5">
    <location>
        <begin position="122"/>
        <end position="131"/>
    </location>
</feature>
<dbReference type="SMART" id="SM00051">
    <property type="entry name" value="DSL"/>
    <property type="match status" value="1"/>
</dbReference>
<keyword evidence="1 6" id="KW-0217">Developmental protein</keyword>
<dbReference type="AlphaFoldDB" id="O45203"/>
<dbReference type="RefSeq" id="NP_500052.1">
    <property type="nucleotide sequence ID" value="NM_067651.7"/>
</dbReference>
<dbReference type="UCSC" id="W09G12.1">
    <property type="organism name" value="c. elegans"/>
</dbReference>
<dbReference type="GeneID" id="176938"/>
<dbReference type="HOGENOM" id="CLU_863909_0_0_1"/>
<dbReference type="InterPro" id="IPR000742">
    <property type="entry name" value="EGF"/>
</dbReference>
<feature type="chain" id="PRO_5004158484" description="Delta-like protein" evidence="7">
    <location>
        <begin position="20"/>
        <end position="322"/>
    </location>
</feature>
<dbReference type="GO" id="GO:0005112">
    <property type="term" value="F:Notch binding"/>
    <property type="evidence" value="ECO:0007669"/>
    <property type="project" value="InterPro"/>
</dbReference>
<dbReference type="Bgee" id="WBGene00001104">
    <property type="expression patterns" value="Expressed in embryo and 3 other cell types or tissues"/>
</dbReference>
<feature type="disulfide bond" evidence="5">
    <location>
        <begin position="135"/>
        <end position="147"/>
    </location>
</feature>
<evidence type="ECO:0000256" key="1">
    <source>
        <dbReference type="ARBA" id="ARBA00022473"/>
    </source>
</evidence>
<keyword evidence="10" id="KW-1185">Reference proteome</keyword>
<evidence type="ECO:0000256" key="7">
    <source>
        <dbReference type="SAM" id="SignalP"/>
    </source>
</evidence>
<dbReference type="CTD" id="176938"/>
<dbReference type="OMA" id="ACENDAP"/>
<dbReference type="Pfam" id="PF01414">
    <property type="entry name" value="DSL"/>
    <property type="match status" value="1"/>
</dbReference>
<keyword evidence="3 6" id="KW-0677">Repeat</keyword>
<keyword evidence="6" id="KW-0812">Transmembrane</keyword>
<evidence type="ECO:0000256" key="5">
    <source>
        <dbReference type="PROSITE-ProRule" id="PRU00377"/>
    </source>
</evidence>
<dbReference type="PhylomeDB" id="O45203"/>
<dbReference type="PIR" id="D88637">
    <property type="entry name" value="D88637"/>
</dbReference>
<dbReference type="PANTHER" id="PTHR22669:SF10">
    <property type="entry name" value="DELTA-LIKE PROTEIN"/>
    <property type="match status" value="1"/>
</dbReference>
<dbReference type="GO" id="GO:0001708">
    <property type="term" value="P:cell fate specification"/>
    <property type="evidence" value="ECO:0000318"/>
    <property type="project" value="GO_Central"/>
</dbReference>
<evidence type="ECO:0000256" key="4">
    <source>
        <dbReference type="ARBA" id="ARBA00023157"/>
    </source>
</evidence>
<dbReference type="Gene3D" id="2.10.25.140">
    <property type="match status" value="1"/>
</dbReference>
<evidence type="ECO:0000256" key="6">
    <source>
        <dbReference type="RuleBase" id="RU280815"/>
    </source>
</evidence>
<dbReference type="GO" id="GO:0007219">
    <property type="term" value="P:Notch signaling pathway"/>
    <property type="evidence" value="ECO:0007669"/>
    <property type="project" value="InterPro"/>
</dbReference>
<dbReference type="WormBase" id="W09G12.1">
    <property type="protein sequence ID" value="CE23182"/>
    <property type="gene ID" value="WBGene00001104"/>
    <property type="gene designation" value="dsl-2"/>
</dbReference>
<name>O45203_CAEEL</name>
<accession>O45203</accession>
<comment type="function">
    <text evidence="6">Putative Notch ligand involved in the mediation of Notch signaling.</text>
</comment>
<keyword evidence="4 5" id="KW-1015">Disulfide bond</keyword>
<dbReference type="STRING" id="6239.W09G12.1.1"/>
<evidence type="ECO:0000313" key="9">
    <source>
        <dbReference type="EMBL" id="CCD74019.1"/>
    </source>
</evidence>
<organism evidence="9 10">
    <name type="scientific">Caenorhabditis elegans</name>
    <dbReference type="NCBI Taxonomy" id="6239"/>
    <lineage>
        <taxon>Eukaryota</taxon>
        <taxon>Metazoa</taxon>
        <taxon>Ecdysozoa</taxon>
        <taxon>Nematoda</taxon>
        <taxon>Chromadorea</taxon>
        <taxon>Rhabditida</taxon>
        <taxon>Rhabditina</taxon>
        <taxon>Rhabditomorpha</taxon>
        <taxon>Rhabditoidea</taxon>
        <taxon>Rhabditidae</taxon>
        <taxon>Peloderinae</taxon>
        <taxon>Caenorhabditis</taxon>
    </lineage>
</organism>
<sequence length="322" mass="36805">MRNLFVFFSLSSLFLLSNAMFIDPGKSGALELVLKVESSQTTQIAVNSNVTSIDLHTNSTHYIEYREMDFRGIISIRLQTKFMKSRYGSRNWHMVVFDPLQGIINVDQLPRPFDGMVVKVKCERNWFGEYCDKYCDEDAAHLVGMRCNKKGVMGCNEGFCGPNCDQTKSQCSMMCACENDAPCYSSTDPRTSREYVYCECLTGFEGKYCQNVTFPPEMPKFRTVMLGANGKIFKVLENKNLVKNEFYWANSSAKFELLAENAENFPAPESFWQLAREFLEDLFSETDPWTPVIFIGIFGLFLVFHCQAVDVESSKKLIVFDV</sequence>
<gene>
    <name evidence="9 11" type="primary">dsl-2</name>
    <name evidence="9" type="ORF">CELE_W09G12.1</name>
    <name evidence="11" type="ORF">W09G12.1</name>
</gene>
<dbReference type="eggNOG" id="KOG1218">
    <property type="taxonomic scope" value="Eukaryota"/>
</dbReference>
<comment type="subcellular location">
    <subcellularLocation>
        <location evidence="6">Membrane</location>
        <topology evidence="6">Single-pass type I membrane protein</topology>
    </subcellularLocation>
</comment>
<dbReference type="PaxDb" id="6239-W09G12.1"/>
<dbReference type="FunCoup" id="O45203">
    <property type="interactions" value="1"/>
</dbReference>
<feature type="disulfide bond" evidence="5">
    <location>
        <begin position="155"/>
        <end position="164"/>
    </location>
</feature>
<dbReference type="InterPro" id="IPR039178">
    <property type="entry name" value="Lag2"/>
</dbReference>
<feature type="domain" description="DSL" evidence="8">
    <location>
        <begin position="120"/>
        <end position="164"/>
    </location>
</feature>
<keyword evidence="6" id="KW-1133">Transmembrane helix</keyword>
<keyword evidence="6" id="KW-0472">Membrane</keyword>
<dbReference type="PANTHER" id="PTHR22669">
    <property type="entry name" value="DELTA/SERRATE/LAG-2 DOMAIN PROTEIN"/>
    <property type="match status" value="1"/>
</dbReference>
<evidence type="ECO:0000313" key="10">
    <source>
        <dbReference type="Proteomes" id="UP000001940"/>
    </source>
</evidence>
<evidence type="ECO:0000256" key="2">
    <source>
        <dbReference type="ARBA" id="ARBA00022536"/>
    </source>
</evidence>
<dbReference type="OrthoDB" id="283575at2759"/>
<keyword evidence="2 6" id="KW-0245">EGF-like domain</keyword>
<dbReference type="AGR" id="WB:WBGene00001104"/>
<dbReference type="Proteomes" id="UP000001940">
    <property type="component" value="Chromosome IV"/>
</dbReference>
<keyword evidence="6 7" id="KW-0732">Signal</keyword>
<dbReference type="EMBL" id="BX284604">
    <property type="protein sequence ID" value="CCD74019.1"/>
    <property type="molecule type" value="Genomic_DNA"/>
</dbReference>
<reference evidence="9 10" key="1">
    <citation type="journal article" date="1998" name="Science">
        <title>Genome sequence of the nematode C. elegans: a platform for investigating biology.</title>
        <authorList>
            <consortium name="The C. elegans sequencing consortium"/>
            <person name="Sulson J.E."/>
            <person name="Waterston R."/>
        </authorList>
    </citation>
    <scope>NUCLEOTIDE SEQUENCE [LARGE SCALE GENOMIC DNA]</scope>
    <source>
        <strain evidence="9 10">Bristol N2</strain>
    </source>
</reference>
<evidence type="ECO:0000256" key="3">
    <source>
        <dbReference type="ARBA" id="ARBA00022737"/>
    </source>
</evidence>
<proteinExistence type="predicted"/>
<feature type="signal peptide" evidence="7">
    <location>
        <begin position="1"/>
        <end position="19"/>
    </location>
</feature>
<dbReference type="KEGG" id="cel:CELE_W09G12.1"/>
<dbReference type="PROSITE" id="PS51051">
    <property type="entry name" value="DSL"/>
    <property type="match status" value="1"/>
</dbReference>
<protein>
    <recommendedName>
        <fullName evidence="6">Delta-like protein</fullName>
    </recommendedName>
</protein>